<dbReference type="GO" id="GO:0009277">
    <property type="term" value="C:fungal-type cell wall"/>
    <property type="evidence" value="ECO:0007669"/>
    <property type="project" value="TreeGrafter"/>
</dbReference>
<feature type="region of interest" description="Disordered" evidence="6">
    <location>
        <begin position="172"/>
        <end position="254"/>
    </location>
</feature>
<dbReference type="Pfam" id="PF22799">
    <property type="entry name" value="PIR1-like_C"/>
    <property type="match status" value="1"/>
</dbReference>
<dbReference type="InterPro" id="IPR051153">
    <property type="entry name" value="Yeast_CWMannoprotein_PIR"/>
</dbReference>
<protein>
    <recommendedName>
        <fullName evidence="8">Cell wall mannoprotein PIR1-like C-terminal domain-containing protein</fullName>
    </recommendedName>
</protein>
<feature type="domain" description="Cell wall mannoprotein PIR1-like C-terminal" evidence="8">
    <location>
        <begin position="75"/>
        <end position="148"/>
    </location>
</feature>
<evidence type="ECO:0000256" key="4">
    <source>
        <dbReference type="ARBA" id="ARBA00022729"/>
    </source>
</evidence>
<keyword evidence="2" id="KW-0134">Cell wall</keyword>
<evidence type="ECO:0000256" key="2">
    <source>
        <dbReference type="ARBA" id="ARBA00022512"/>
    </source>
</evidence>
<dbReference type="GO" id="GO:0031505">
    <property type="term" value="P:fungal-type cell wall organization"/>
    <property type="evidence" value="ECO:0007669"/>
    <property type="project" value="TreeGrafter"/>
</dbReference>
<feature type="signal peptide" evidence="7">
    <location>
        <begin position="1"/>
        <end position="18"/>
    </location>
</feature>
<organism evidence="9 10">
    <name type="scientific">Curvularia kusanoi</name>
    <name type="common">Cochliobolus kusanoi</name>
    <dbReference type="NCBI Taxonomy" id="90978"/>
    <lineage>
        <taxon>Eukaryota</taxon>
        <taxon>Fungi</taxon>
        <taxon>Dikarya</taxon>
        <taxon>Ascomycota</taxon>
        <taxon>Pezizomycotina</taxon>
        <taxon>Dothideomycetes</taxon>
        <taxon>Pleosporomycetidae</taxon>
        <taxon>Pleosporales</taxon>
        <taxon>Pleosporineae</taxon>
        <taxon>Pleosporaceae</taxon>
        <taxon>Curvularia</taxon>
    </lineage>
</organism>
<dbReference type="GO" id="GO:0005199">
    <property type="term" value="F:structural constituent of cell wall"/>
    <property type="evidence" value="ECO:0007669"/>
    <property type="project" value="TreeGrafter"/>
</dbReference>
<name>A0A9P4W830_CURKU</name>
<keyword evidence="10" id="KW-1185">Reference proteome</keyword>
<evidence type="ECO:0000256" key="3">
    <source>
        <dbReference type="ARBA" id="ARBA00022525"/>
    </source>
</evidence>
<evidence type="ECO:0000256" key="5">
    <source>
        <dbReference type="ARBA" id="ARBA00038219"/>
    </source>
</evidence>
<dbReference type="Proteomes" id="UP000801428">
    <property type="component" value="Unassembled WGS sequence"/>
</dbReference>
<sequence length="275" mass="27402">MRASTFLAPLFFAASSLAQGVEEGIEPSSSAPAGCERDVKGNFTIGVENFFAPRSKRETAQQAAEGSLLCTLEDGILRDQYSRTGSIVANQQFQFDGPPQAGAIYTGGFSVCKNNSLAIGGSTRWWRCMSGEFGNLYDTSIGDQCTEIRIIVDLLDKPSPSSSLVVASSTAVSTIPTGGPGVTRSSSAVASPSGGSSAVSNSTASDASSATGSSQAATSSASSAGGSATRSGSGSSSPTASGAAPPAAEGDASSVTMRGTVLTVLLTGLGAALVL</sequence>
<reference evidence="9" key="1">
    <citation type="submission" date="2019-04" db="EMBL/GenBank/DDBJ databases">
        <title>Sequencing of skin fungus with MAO and IRED activity.</title>
        <authorList>
            <person name="Marsaioli A.J."/>
            <person name="Bonatto J.M.C."/>
            <person name="Reis Junior O."/>
        </authorList>
    </citation>
    <scope>NUCLEOTIDE SEQUENCE</scope>
    <source>
        <strain evidence="9">30M1</strain>
    </source>
</reference>
<dbReference type="AlphaFoldDB" id="A0A9P4W830"/>
<dbReference type="PANTHER" id="PTHR47254">
    <property type="entry name" value="CELL WALL MANNOPROTEIN CIS3-RELATED"/>
    <property type="match status" value="1"/>
</dbReference>
<evidence type="ECO:0000256" key="6">
    <source>
        <dbReference type="SAM" id="MobiDB-lite"/>
    </source>
</evidence>
<comment type="similarity">
    <text evidence="5">Belongs to the PIR protein family.</text>
</comment>
<feature type="chain" id="PRO_5040290626" description="Cell wall mannoprotein PIR1-like C-terminal domain-containing protein" evidence="7">
    <location>
        <begin position="19"/>
        <end position="275"/>
    </location>
</feature>
<proteinExistence type="inferred from homology"/>
<comment type="caution">
    <text evidence="9">The sequence shown here is derived from an EMBL/GenBank/DDBJ whole genome shotgun (WGS) entry which is preliminary data.</text>
</comment>
<comment type="subcellular location">
    <subcellularLocation>
        <location evidence="1">Secreted</location>
        <location evidence="1">Cell wall</location>
    </subcellularLocation>
</comment>
<dbReference type="EMBL" id="SWKU01000024">
    <property type="protein sequence ID" value="KAF2997154.1"/>
    <property type="molecule type" value="Genomic_DNA"/>
</dbReference>
<gene>
    <name evidence="9" type="ORF">E8E13_005359</name>
</gene>
<evidence type="ECO:0000256" key="1">
    <source>
        <dbReference type="ARBA" id="ARBA00004191"/>
    </source>
</evidence>
<keyword evidence="4 7" id="KW-0732">Signal</keyword>
<dbReference type="PANTHER" id="PTHR47254:SF1">
    <property type="entry name" value="CELL WALL MANNOPROTEIN CIS3-RELATED"/>
    <property type="match status" value="1"/>
</dbReference>
<dbReference type="InterPro" id="IPR054508">
    <property type="entry name" value="PIR1-like_C"/>
</dbReference>
<accession>A0A9P4W830</accession>
<evidence type="ECO:0000259" key="8">
    <source>
        <dbReference type="Pfam" id="PF22799"/>
    </source>
</evidence>
<evidence type="ECO:0000313" key="9">
    <source>
        <dbReference type="EMBL" id="KAF2997154.1"/>
    </source>
</evidence>
<dbReference type="OrthoDB" id="5415592at2759"/>
<keyword evidence="3" id="KW-0964">Secreted</keyword>
<feature type="compositionally biased region" description="Low complexity" evidence="6">
    <location>
        <begin position="185"/>
        <end position="254"/>
    </location>
</feature>
<evidence type="ECO:0000313" key="10">
    <source>
        <dbReference type="Proteomes" id="UP000801428"/>
    </source>
</evidence>
<evidence type="ECO:0000256" key="7">
    <source>
        <dbReference type="SAM" id="SignalP"/>
    </source>
</evidence>